<gene>
    <name evidence="5" type="ORF">ACFSJH_15450</name>
</gene>
<dbReference type="SUPFAM" id="SSF55816">
    <property type="entry name" value="5'-nucleotidase (syn. UDP-sugar hydrolase), C-terminal domain"/>
    <property type="match status" value="1"/>
</dbReference>
<keyword evidence="2" id="KW-0547">Nucleotide-binding</keyword>
<feature type="domain" description="Calcineurin-like phosphoesterase" evidence="3">
    <location>
        <begin position="13"/>
        <end position="211"/>
    </location>
</feature>
<evidence type="ECO:0000256" key="1">
    <source>
        <dbReference type="ARBA" id="ARBA00022729"/>
    </source>
</evidence>
<comment type="caution">
    <text evidence="5">The sequence shown here is derived from an EMBL/GenBank/DDBJ whole genome shotgun (WGS) entry which is preliminary data.</text>
</comment>
<evidence type="ECO:0000313" key="6">
    <source>
        <dbReference type="Proteomes" id="UP001597362"/>
    </source>
</evidence>
<dbReference type="RefSeq" id="WP_377773991.1">
    <property type="nucleotide sequence ID" value="NZ_JBHUHO010000034.1"/>
</dbReference>
<protein>
    <submittedName>
        <fullName evidence="5">Bifunctional metallophosphatase/5'-nucleotidase</fullName>
    </submittedName>
</protein>
<dbReference type="InterPro" id="IPR004843">
    <property type="entry name" value="Calcineurin-like_PHP"/>
</dbReference>
<dbReference type="InterPro" id="IPR029052">
    <property type="entry name" value="Metallo-depent_PP-like"/>
</dbReference>
<evidence type="ECO:0000256" key="2">
    <source>
        <dbReference type="RuleBase" id="RU362119"/>
    </source>
</evidence>
<dbReference type="Gene3D" id="3.60.21.10">
    <property type="match status" value="1"/>
</dbReference>
<sequence>MHQLAQQRDRAITIYHSNDIHSRLENAGKIATMIAHERRLIGSDRVLAVDCGDHMDRTRLETEGSMGEVNAALLYEADYDVITLGNNEGLTFTMDDLKTAYEHHAKFAVVCANLERSSDQQQPDWLQRNTIINKNGITIGITAVTAYFHQVYRLIGWHATEPIAAVQQQVAQMREQVDLVIVLSHLGLTMDYRLAEQVDGIDIIFGAHTHHLIEEPIIHHGAAICAAGKFGDHVGRVEVVFPAGSNQPIIRGECLPTAAIVEREEQTSIIYNYRNHAAVKLQRVITTLERPLPALLDRESELPNLLAIGLKNWMKADIGLVNNGQLLGGLASGDVTAGELHALCPSPINPCLMELTGRDVRLALEQSLQSEFIYKPIKGFGFRGERLGKLALAGLTVHYSLEENEVAIIHKVEVNGQLLRDDQMYRVGTIDMFCFKIGYESLASAKINQLFMPEFLRDIIETELANAVSLNQCQQKTWLLI</sequence>
<evidence type="ECO:0000313" key="5">
    <source>
        <dbReference type="EMBL" id="MFD2117125.1"/>
    </source>
</evidence>
<organism evidence="5 6">
    <name type="scientific">Paenibacillus yanchengensis</name>
    <dbReference type="NCBI Taxonomy" id="2035833"/>
    <lineage>
        <taxon>Bacteria</taxon>
        <taxon>Bacillati</taxon>
        <taxon>Bacillota</taxon>
        <taxon>Bacilli</taxon>
        <taxon>Bacillales</taxon>
        <taxon>Paenibacillaceae</taxon>
        <taxon>Paenibacillus</taxon>
    </lineage>
</organism>
<dbReference type="PRINTS" id="PR01607">
    <property type="entry name" value="APYRASEFAMLY"/>
</dbReference>
<dbReference type="EMBL" id="JBHUHO010000034">
    <property type="protein sequence ID" value="MFD2117125.1"/>
    <property type="molecule type" value="Genomic_DNA"/>
</dbReference>
<dbReference type="InterPro" id="IPR036907">
    <property type="entry name" value="5'-Nucleotdase_C_sf"/>
</dbReference>
<dbReference type="PANTHER" id="PTHR11575:SF23">
    <property type="entry name" value="5-NUCLEOTIDASE FAMILY PROTEIN"/>
    <property type="match status" value="1"/>
</dbReference>
<dbReference type="PANTHER" id="PTHR11575">
    <property type="entry name" value="5'-NUCLEOTIDASE-RELATED"/>
    <property type="match status" value="1"/>
</dbReference>
<dbReference type="Pfam" id="PF00149">
    <property type="entry name" value="Metallophos"/>
    <property type="match status" value="1"/>
</dbReference>
<comment type="similarity">
    <text evidence="2">Belongs to the 5'-nucleotidase family.</text>
</comment>
<evidence type="ECO:0000259" key="4">
    <source>
        <dbReference type="Pfam" id="PF02872"/>
    </source>
</evidence>
<proteinExistence type="inferred from homology"/>
<dbReference type="InterPro" id="IPR006179">
    <property type="entry name" value="5_nucleotidase/apyrase"/>
</dbReference>
<keyword evidence="1" id="KW-0732">Signal</keyword>
<dbReference type="Proteomes" id="UP001597362">
    <property type="component" value="Unassembled WGS sequence"/>
</dbReference>
<dbReference type="SUPFAM" id="SSF56300">
    <property type="entry name" value="Metallo-dependent phosphatases"/>
    <property type="match status" value="1"/>
</dbReference>
<accession>A0ABW4YN14</accession>
<evidence type="ECO:0000259" key="3">
    <source>
        <dbReference type="Pfam" id="PF00149"/>
    </source>
</evidence>
<keyword evidence="2" id="KW-0378">Hydrolase</keyword>
<reference evidence="6" key="1">
    <citation type="journal article" date="2019" name="Int. J. Syst. Evol. Microbiol.">
        <title>The Global Catalogue of Microorganisms (GCM) 10K type strain sequencing project: providing services to taxonomists for standard genome sequencing and annotation.</title>
        <authorList>
            <consortium name="The Broad Institute Genomics Platform"/>
            <consortium name="The Broad Institute Genome Sequencing Center for Infectious Disease"/>
            <person name="Wu L."/>
            <person name="Ma J."/>
        </authorList>
    </citation>
    <scope>NUCLEOTIDE SEQUENCE [LARGE SCALE GENOMIC DNA]</scope>
    <source>
        <strain evidence="6">GH52</strain>
    </source>
</reference>
<dbReference type="Pfam" id="PF02872">
    <property type="entry name" value="5_nucleotid_C"/>
    <property type="match status" value="1"/>
</dbReference>
<feature type="domain" description="5'-Nucleotidase C-terminal" evidence="4">
    <location>
        <begin position="297"/>
        <end position="431"/>
    </location>
</feature>
<keyword evidence="6" id="KW-1185">Reference proteome</keyword>
<dbReference type="CDD" id="cd00845">
    <property type="entry name" value="MPP_UshA_N_like"/>
    <property type="match status" value="1"/>
</dbReference>
<dbReference type="Gene3D" id="3.90.780.10">
    <property type="entry name" value="5'-Nucleotidase, C-terminal domain"/>
    <property type="match status" value="1"/>
</dbReference>
<dbReference type="InterPro" id="IPR008334">
    <property type="entry name" value="5'-Nucleotdase_C"/>
</dbReference>
<name>A0ABW4YN14_9BACL</name>